<dbReference type="InterPro" id="IPR040174">
    <property type="entry name" value="RNLS"/>
</dbReference>
<dbReference type="EMBL" id="JAODUO010000639">
    <property type="protein sequence ID" value="KAK2176804.1"/>
    <property type="molecule type" value="Genomic_DNA"/>
</dbReference>
<keyword evidence="3" id="KW-1185">Reference proteome</keyword>
<dbReference type="Gene3D" id="3.50.50.60">
    <property type="entry name" value="FAD/NAD(P)-binding domain"/>
    <property type="match status" value="1"/>
</dbReference>
<evidence type="ECO:0000313" key="2">
    <source>
        <dbReference type="EMBL" id="KAK2176804.1"/>
    </source>
</evidence>
<dbReference type="AlphaFoldDB" id="A0AAD9KT19"/>
<evidence type="ECO:0000313" key="3">
    <source>
        <dbReference type="Proteomes" id="UP001209878"/>
    </source>
</evidence>
<comment type="caution">
    <text evidence="2">The sequence shown here is derived from an EMBL/GenBank/DDBJ whole genome shotgun (WGS) entry which is preliminary data.</text>
</comment>
<dbReference type="Pfam" id="PF01593">
    <property type="entry name" value="Amino_oxidase"/>
    <property type="match status" value="1"/>
</dbReference>
<protein>
    <recommendedName>
        <fullName evidence="1">Amine oxidase domain-containing protein</fullName>
    </recommendedName>
</protein>
<proteinExistence type="predicted"/>
<dbReference type="PANTHER" id="PTHR23357:SF1">
    <property type="entry name" value="RENALASE"/>
    <property type="match status" value="1"/>
</dbReference>
<dbReference type="Gene3D" id="3.90.660.10">
    <property type="match status" value="1"/>
</dbReference>
<dbReference type="GO" id="GO:0005576">
    <property type="term" value="C:extracellular region"/>
    <property type="evidence" value="ECO:0007669"/>
    <property type="project" value="TreeGrafter"/>
</dbReference>
<reference evidence="2" key="1">
    <citation type="journal article" date="2023" name="Mol. Biol. Evol.">
        <title>Third-Generation Sequencing Reveals the Adaptive Role of the Epigenome in Three Deep-Sea Polychaetes.</title>
        <authorList>
            <person name="Perez M."/>
            <person name="Aroh O."/>
            <person name="Sun Y."/>
            <person name="Lan Y."/>
            <person name="Juniper S.K."/>
            <person name="Young C.R."/>
            <person name="Angers B."/>
            <person name="Qian P.Y."/>
        </authorList>
    </citation>
    <scope>NUCLEOTIDE SEQUENCE</scope>
    <source>
        <strain evidence="2">R07B-5</strain>
    </source>
</reference>
<organism evidence="2 3">
    <name type="scientific">Ridgeia piscesae</name>
    <name type="common">Tubeworm</name>
    <dbReference type="NCBI Taxonomy" id="27915"/>
    <lineage>
        <taxon>Eukaryota</taxon>
        <taxon>Metazoa</taxon>
        <taxon>Spiralia</taxon>
        <taxon>Lophotrochozoa</taxon>
        <taxon>Annelida</taxon>
        <taxon>Polychaeta</taxon>
        <taxon>Sedentaria</taxon>
        <taxon>Canalipalpata</taxon>
        <taxon>Sabellida</taxon>
        <taxon>Siboglinidae</taxon>
        <taxon>Ridgeia</taxon>
    </lineage>
</organism>
<dbReference type="InterPro" id="IPR036188">
    <property type="entry name" value="FAD/NAD-bd_sf"/>
</dbReference>
<evidence type="ECO:0000259" key="1">
    <source>
        <dbReference type="Pfam" id="PF01593"/>
    </source>
</evidence>
<gene>
    <name evidence="2" type="ORF">NP493_639g02002</name>
</gene>
<dbReference type="Proteomes" id="UP001209878">
    <property type="component" value="Unassembled WGS sequence"/>
</dbReference>
<dbReference type="PANTHER" id="PTHR23357">
    <property type="entry name" value="RENALASE"/>
    <property type="match status" value="1"/>
</dbReference>
<dbReference type="InterPro" id="IPR002937">
    <property type="entry name" value="Amino_oxidase"/>
</dbReference>
<dbReference type="SUPFAM" id="SSF51905">
    <property type="entry name" value="FAD/NAD(P)-binding domain"/>
    <property type="match status" value="1"/>
</dbReference>
<sequence>MCTFEDPDGSAAGVDLGAQYISATPQAYLQHHRFYSSLERSGTLQSFTGVLDGDPNRHTPGTRHFIPRLGMKSIVTHFLDKSEAAVSYERTVSAVSDEDNQWCVTDDKTDESETFDCVVLTMPVPQILELSGNIQSAIDQGGLREKLNNVTYSSRYAMGLFYEAGTEMDVPWTAKYILDDPCVRFVAIDSKKRGLATETVGPSVVIHTSVPFALDHGQADTQDICENTVLPATRRLLPQLPQPKSSLSHKWLYSQVFQSYEGAPGAIIVSKQPLLIFTGDAFLSSTFDGCLECAVKSAQLVTQHLNGDV</sequence>
<name>A0AAD9KT19_RIDPI</name>
<dbReference type="GO" id="GO:0016651">
    <property type="term" value="F:oxidoreductase activity, acting on NAD(P)H"/>
    <property type="evidence" value="ECO:0007669"/>
    <property type="project" value="InterPro"/>
</dbReference>
<accession>A0AAD9KT19</accession>
<feature type="domain" description="Amine oxidase" evidence="1">
    <location>
        <begin position="59"/>
        <end position="301"/>
    </location>
</feature>